<dbReference type="EMBL" id="MU006250">
    <property type="protein sequence ID" value="KAF2818690.1"/>
    <property type="molecule type" value="Genomic_DNA"/>
</dbReference>
<feature type="region of interest" description="Disordered" evidence="1">
    <location>
        <begin position="311"/>
        <end position="336"/>
    </location>
</feature>
<dbReference type="InterPro" id="IPR024079">
    <property type="entry name" value="MetalloPept_cat_dom_sf"/>
</dbReference>
<dbReference type="GO" id="GO:0008237">
    <property type="term" value="F:metallopeptidase activity"/>
    <property type="evidence" value="ECO:0007669"/>
    <property type="project" value="InterPro"/>
</dbReference>
<protein>
    <submittedName>
        <fullName evidence="3">Uncharacterized protein</fullName>
    </submittedName>
</protein>
<sequence length="336" mass="37001">MVQLCKQVLATAAVLAVVRAHPWGSFQLSSANPAWVVKRTLYDLHDISDQGRKDKLTQGHKNAVTVAAKALEKMGGANVGKIKQVFKNFVGDNQDGTGSEANGKTTIYNDDYFVPTEKQFPKVGDGKTPFCSLKTADGKTGAAYFKRNNNGAAMHFCDKVFERANLETLKADNCAKIGDQVSTEKLTKNFIGANVWHEFMHNPRIGREGVLMYVVDHVYDAYQCHQLAFNEKIEERQKTITNADTYVWFAVDIAFQEICGREFKEPVDEKKKAGDVDAPNSDPVADDPNDGKCDCGESGCTPDSRPCCANNSCKPFEDNGGLLKVTGPSRKRNKAM</sequence>
<evidence type="ECO:0000313" key="3">
    <source>
        <dbReference type="EMBL" id="KAF2818690.1"/>
    </source>
</evidence>
<evidence type="ECO:0000256" key="1">
    <source>
        <dbReference type="SAM" id="MobiDB-lite"/>
    </source>
</evidence>
<reference evidence="3" key="1">
    <citation type="journal article" date="2020" name="Stud. Mycol.">
        <title>101 Dothideomycetes genomes: a test case for predicting lifestyles and emergence of pathogens.</title>
        <authorList>
            <person name="Haridas S."/>
            <person name="Albert R."/>
            <person name="Binder M."/>
            <person name="Bloem J."/>
            <person name="Labutti K."/>
            <person name="Salamov A."/>
            <person name="Andreopoulos B."/>
            <person name="Baker S."/>
            <person name="Barry K."/>
            <person name="Bills G."/>
            <person name="Bluhm B."/>
            <person name="Cannon C."/>
            <person name="Castanera R."/>
            <person name="Culley D."/>
            <person name="Daum C."/>
            <person name="Ezra D."/>
            <person name="Gonzalez J."/>
            <person name="Henrissat B."/>
            <person name="Kuo A."/>
            <person name="Liang C."/>
            <person name="Lipzen A."/>
            <person name="Lutzoni F."/>
            <person name="Magnuson J."/>
            <person name="Mondo S."/>
            <person name="Nolan M."/>
            <person name="Ohm R."/>
            <person name="Pangilinan J."/>
            <person name="Park H.-J."/>
            <person name="Ramirez L."/>
            <person name="Alfaro M."/>
            <person name="Sun H."/>
            <person name="Tritt A."/>
            <person name="Yoshinaga Y."/>
            <person name="Zwiers L.-H."/>
            <person name="Turgeon B."/>
            <person name="Goodwin S."/>
            <person name="Spatafora J."/>
            <person name="Crous P."/>
            <person name="Grigoriev I."/>
        </authorList>
    </citation>
    <scope>NUCLEOTIDE SEQUENCE</scope>
    <source>
        <strain evidence="3">CBS 113818</strain>
    </source>
</reference>
<gene>
    <name evidence="3" type="ORF">CC86DRAFT_413807</name>
</gene>
<keyword evidence="4" id="KW-1185">Reference proteome</keyword>
<feature type="signal peptide" evidence="2">
    <location>
        <begin position="1"/>
        <end position="20"/>
    </location>
</feature>
<dbReference type="Proteomes" id="UP000799424">
    <property type="component" value="Unassembled WGS sequence"/>
</dbReference>
<name>A0A6A6ZCD7_9PLEO</name>
<evidence type="ECO:0000256" key="2">
    <source>
        <dbReference type="SAM" id="SignalP"/>
    </source>
</evidence>
<feature type="region of interest" description="Disordered" evidence="1">
    <location>
        <begin position="269"/>
        <end position="297"/>
    </location>
</feature>
<dbReference type="SUPFAM" id="SSF55486">
    <property type="entry name" value="Metalloproteases ('zincins'), catalytic domain"/>
    <property type="match status" value="1"/>
</dbReference>
<accession>A0A6A6ZCD7</accession>
<dbReference type="Gene3D" id="3.40.390.10">
    <property type="entry name" value="Collagenase (Catalytic Domain)"/>
    <property type="match status" value="1"/>
</dbReference>
<organism evidence="3 4">
    <name type="scientific">Ophiobolus disseminans</name>
    <dbReference type="NCBI Taxonomy" id="1469910"/>
    <lineage>
        <taxon>Eukaryota</taxon>
        <taxon>Fungi</taxon>
        <taxon>Dikarya</taxon>
        <taxon>Ascomycota</taxon>
        <taxon>Pezizomycotina</taxon>
        <taxon>Dothideomycetes</taxon>
        <taxon>Pleosporomycetidae</taxon>
        <taxon>Pleosporales</taxon>
        <taxon>Pleosporineae</taxon>
        <taxon>Phaeosphaeriaceae</taxon>
        <taxon>Ophiobolus</taxon>
    </lineage>
</organism>
<keyword evidence="2" id="KW-0732">Signal</keyword>
<dbReference type="AlphaFoldDB" id="A0A6A6ZCD7"/>
<feature type="chain" id="PRO_5025395156" evidence="2">
    <location>
        <begin position="21"/>
        <end position="336"/>
    </location>
</feature>
<proteinExistence type="predicted"/>
<evidence type="ECO:0000313" key="4">
    <source>
        <dbReference type="Proteomes" id="UP000799424"/>
    </source>
</evidence>
<dbReference type="OrthoDB" id="3771317at2759"/>